<dbReference type="GO" id="GO:0019867">
    <property type="term" value="C:outer membrane"/>
    <property type="evidence" value="ECO:0007669"/>
    <property type="project" value="InterPro"/>
</dbReference>
<keyword evidence="2" id="KW-0812">Transmembrane</keyword>
<comment type="subcellular location">
    <subcellularLocation>
        <location evidence="1">Membrane</location>
    </subcellularLocation>
</comment>
<dbReference type="RefSeq" id="WP_012505085.1">
    <property type="nucleotide sequence ID" value="NC_011059.1"/>
</dbReference>
<name>B4S5F1_PROA2</name>
<dbReference type="Gene3D" id="2.40.160.50">
    <property type="entry name" value="membrane protein fhac: a member of the omp85/tpsb transporter family"/>
    <property type="match status" value="1"/>
</dbReference>
<organism evidence="8 9">
    <name type="scientific">Prosthecochloris aestuarii (strain DSM 271 / SK 413)</name>
    <dbReference type="NCBI Taxonomy" id="290512"/>
    <lineage>
        <taxon>Bacteria</taxon>
        <taxon>Pseudomonadati</taxon>
        <taxon>Chlorobiota</taxon>
        <taxon>Chlorobiia</taxon>
        <taxon>Chlorobiales</taxon>
        <taxon>Chlorobiaceae</taxon>
        <taxon>Prosthecochloris</taxon>
    </lineage>
</organism>
<dbReference type="Pfam" id="PF07244">
    <property type="entry name" value="POTRA"/>
    <property type="match status" value="1"/>
</dbReference>
<dbReference type="InterPro" id="IPR039910">
    <property type="entry name" value="D15-like"/>
</dbReference>
<evidence type="ECO:0000259" key="7">
    <source>
        <dbReference type="Pfam" id="PF07244"/>
    </source>
</evidence>
<protein>
    <submittedName>
        <fullName evidence="8">Surface antigen (D15)</fullName>
    </submittedName>
</protein>
<reference evidence="8" key="1">
    <citation type="submission" date="2008-06" db="EMBL/GenBank/DDBJ databases">
        <title>Complete sequence of chromosome of Prosthecochloris aestuarii DSM 271.</title>
        <authorList>
            <consortium name="US DOE Joint Genome Institute"/>
            <person name="Lucas S."/>
            <person name="Copeland A."/>
            <person name="Lapidus A."/>
            <person name="Glavina del Rio T."/>
            <person name="Dalin E."/>
            <person name="Tice H."/>
            <person name="Bruce D."/>
            <person name="Goodwin L."/>
            <person name="Pitluck S."/>
            <person name="Schmutz J."/>
            <person name="Larimer F."/>
            <person name="Land M."/>
            <person name="Hauser L."/>
            <person name="Kyrpides N."/>
            <person name="Anderson I."/>
            <person name="Liu Z."/>
            <person name="Li T."/>
            <person name="Zhao F."/>
            <person name="Overmann J."/>
            <person name="Bryant D.A."/>
            <person name="Richardson P."/>
        </authorList>
    </citation>
    <scope>NUCLEOTIDE SEQUENCE [LARGE SCALE GENOMIC DNA]</scope>
    <source>
        <strain evidence="8">DSM 271</strain>
    </source>
</reference>
<dbReference type="InterPro" id="IPR010827">
    <property type="entry name" value="BamA/TamA_POTRA"/>
</dbReference>
<evidence type="ECO:0000259" key="6">
    <source>
        <dbReference type="Pfam" id="PF01103"/>
    </source>
</evidence>
<keyword evidence="4" id="KW-0472">Membrane</keyword>
<dbReference type="InterPro" id="IPR000184">
    <property type="entry name" value="Bac_surfAg_D15"/>
</dbReference>
<keyword evidence="9" id="KW-1185">Reference proteome</keyword>
<gene>
    <name evidence="8" type="ordered locus">Paes_0492</name>
</gene>
<dbReference type="Gene3D" id="3.10.20.310">
    <property type="entry name" value="membrane protein fhac"/>
    <property type="match status" value="1"/>
</dbReference>
<evidence type="ECO:0000313" key="8">
    <source>
        <dbReference type="EMBL" id="ACF45548.1"/>
    </source>
</evidence>
<dbReference type="HOGENOM" id="CLU_010929_0_0_10"/>
<dbReference type="Proteomes" id="UP000002725">
    <property type="component" value="Chromosome"/>
</dbReference>
<dbReference type="EMBL" id="CP001108">
    <property type="protein sequence ID" value="ACF45548.1"/>
    <property type="molecule type" value="Genomic_DNA"/>
</dbReference>
<evidence type="ECO:0000256" key="2">
    <source>
        <dbReference type="ARBA" id="ARBA00022692"/>
    </source>
</evidence>
<keyword evidence="5" id="KW-0998">Cell outer membrane</keyword>
<dbReference type="STRING" id="290512.Paes_0492"/>
<keyword evidence="3" id="KW-0732">Signal</keyword>
<dbReference type="AlphaFoldDB" id="B4S5F1"/>
<evidence type="ECO:0000256" key="4">
    <source>
        <dbReference type="ARBA" id="ARBA00023136"/>
    </source>
</evidence>
<dbReference type="KEGG" id="paa:Paes_0492"/>
<dbReference type="Pfam" id="PF01103">
    <property type="entry name" value="Omp85"/>
    <property type="match status" value="1"/>
</dbReference>
<proteinExistence type="predicted"/>
<dbReference type="PANTHER" id="PTHR12815:SF47">
    <property type="entry name" value="TRANSLOCATION AND ASSEMBLY MODULE SUBUNIT TAMA"/>
    <property type="match status" value="1"/>
</dbReference>
<feature type="domain" description="POTRA" evidence="7">
    <location>
        <begin position="25"/>
        <end position="152"/>
    </location>
</feature>
<evidence type="ECO:0000313" key="9">
    <source>
        <dbReference type="Proteomes" id="UP000002725"/>
    </source>
</evidence>
<evidence type="ECO:0000256" key="3">
    <source>
        <dbReference type="ARBA" id="ARBA00022729"/>
    </source>
</evidence>
<evidence type="ECO:0000256" key="5">
    <source>
        <dbReference type="ARBA" id="ARBA00023237"/>
    </source>
</evidence>
<evidence type="ECO:0000256" key="1">
    <source>
        <dbReference type="ARBA" id="ARBA00004370"/>
    </source>
</evidence>
<dbReference type="PANTHER" id="PTHR12815">
    <property type="entry name" value="SORTING AND ASSEMBLY MACHINERY SAMM50 PROTEIN FAMILY MEMBER"/>
    <property type="match status" value="1"/>
</dbReference>
<feature type="domain" description="Bacterial surface antigen (D15)" evidence="6">
    <location>
        <begin position="369"/>
        <end position="761"/>
    </location>
</feature>
<dbReference type="eggNOG" id="COG0729">
    <property type="taxonomic scope" value="Bacteria"/>
</dbReference>
<accession>B4S5F1</accession>
<sequence length="761" mass="86103">MLMLPEPVMSRTKPDATASTDNGFVNNIVISGNRAISTEEIRSVMSTKENTRYFGVFKPWVGIHRFADHLFNDPRGAYTHKTLLSSQNNVKKWMQESLGEAPIAFVSDDFRRDIALIKKLYTYKGYFFAIIDTTIRASDNGAQQNIFISIEENTPTRIDTISYQGLDNLDTAATSLYLKQSKLKVQDIFSVDNLLEERDRSINFFKEYGYALMHEDSISIQIDTVGVLAGVKVDLRLPQKLEYGPVKAVLHDPRKPDDPNAMRAFSLDNVDVTVYGNPRISDKLVTNYTAYRPGQLTQQSLQQKTLQNLGSTNIFSSIFIRRDSVQNGKLYTSIHLEPKPRHLIEPSIYADNRYGNLFLGTSLGYENRNLLKNAENLKIKGDFGMQLGTSNDLLSNLEDGQYEKYRAYELGLSASLVMPELKKPGSAYEATLEYNRSRLPILLDNQTGLLRASYNTSLNPRSRLNIDFFELEWVQKDSLNGFKQLFKTDLADNIGIDPTSSMDVDNALDSLLETNINQTFRVQYYSSNRKDPYRTTTHTWNAAVEAVGSLAWLIDEYIDTGSYAGYSDDDPQIFGTSYSQFFKISTQYSFTRKLSENTEVAGRVFAGWMAPYGKADDTPEERRFFAGGPNSMRGWLFNTLGPASNDNEVAANLGADIRLEGNLEYRIKFFKVFGQPSGIAVFTDLGNIWDRSGTYGLTFNSLYEDIAWDMGVGLRIGSPIGPFRFDFAYKLYDPSQKPEPWQLSNWTPGDYTFNFGIGEPF</sequence>